<reference evidence="3" key="1">
    <citation type="journal article" date="2019" name="Int. J. Syst. Evol. Microbiol.">
        <title>The Global Catalogue of Microorganisms (GCM) 10K type strain sequencing project: providing services to taxonomists for standard genome sequencing and annotation.</title>
        <authorList>
            <consortium name="The Broad Institute Genomics Platform"/>
            <consortium name="The Broad Institute Genome Sequencing Center for Infectious Disease"/>
            <person name="Wu L."/>
            <person name="Ma J."/>
        </authorList>
    </citation>
    <scope>NUCLEOTIDE SEQUENCE [LARGE SCALE GENOMIC DNA]</scope>
    <source>
        <strain evidence="3">JCM 17759</strain>
    </source>
</reference>
<sequence>MNTIRDISLLHAVMVIGAILVVVGWTVDYFSSGDPHFWDSLGFVTIAAAVVAMLYRRWRASSDRRSASPVTVR</sequence>
<keyword evidence="3" id="KW-1185">Reference proteome</keyword>
<organism evidence="2 3">
    <name type="scientific">Novipirellula rosea</name>
    <dbReference type="NCBI Taxonomy" id="1031540"/>
    <lineage>
        <taxon>Bacteria</taxon>
        <taxon>Pseudomonadati</taxon>
        <taxon>Planctomycetota</taxon>
        <taxon>Planctomycetia</taxon>
        <taxon>Pirellulales</taxon>
        <taxon>Pirellulaceae</taxon>
        <taxon>Novipirellula</taxon>
    </lineage>
</organism>
<dbReference type="EMBL" id="BAABGA010000016">
    <property type="protein sequence ID" value="GAA4448080.1"/>
    <property type="molecule type" value="Genomic_DNA"/>
</dbReference>
<keyword evidence="1" id="KW-1133">Transmembrane helix</keyword>
<accession>A0ABP8MBV8</accession>
<name>A0ABP8MBV8_9BACT</name>
<evidence type="ECO:0000313" key="2">
    <source>
        <dbReference type="EMBL" id="GAA4448080.1"/>
    </source>
</evidence>
<evidence type="ECO:0000313" key="3">
    <source>
        <dbReference type="Proteomes" id="UP001500840"/>
    </source>
</evidence>
<protein>
    <submittedName>
        <fullName evidence="2">Uncharacterized protein</fullName>
    </submittedName>
</protein>
<feature type="transmembrane region" description="Helical" evidence="1">
    <location>
        <begin position="7"/>
        <end position="25"/>
    </location>
</feature>
<keyword evidence="1" id="KW-0812">Transmembrane</keyword>
<comment type="caution">
    <text evidence="2">The sequence shown here is derived from an EMBL/GenBank/DDBJ whole genome shotgun (WGS) entry which is preliminary data.</text>
</comment>
<proteinExistence type="predicted"/>
<feature type="transmembrane region" description="Helical" evidence="1">
    <location>
        <begin position="37"/>
        <end position="55"/>
    </location>
</feature>
<dbReference type="Proteomes" id="UP001500840">
    <property type="component" value="Unassembled WGS sequence"/>
</dbReference>
<evidence type="ECO:0000256" key="1">
    <source>
        <dbReference type="SAM" id="Phobius"/>
    </source>
</evidence>
<keyword evidence="1" id="KW-0472">Membrane</keyword>
<gene>
    <name evidence="2" type="ORF">GCM10023156_10770</name>
</gene>